<keyword evidence="2" id="KW-1185">Reference proteome</keyword>
<protein>
    <submittedName>
        <fullName evidence="1">Uncharacterized protein</fullName>
    </submittedName>
</protein>
<organism evidence="1 2">
    <name type="scientific">Peribacillus huizhouensis</name>
    <dbReference type="NCBI Taxonomy" id="1501239"/>
    <lineage>
        <taxon>Bacteria</taxon>
        <taxon>Bacillati</taxon>
        <taxon>Bacillota</taxon>
        <taxon>Bacilli</taxon>
        <taxon>Bacillales</taxon>
        <taxon>Bacillaceae</taxon>
        <taxon>Peribacillus</taxon>
    </lineage>
</organism>
<name>A0ABR6CRS9_9BACI</name>
<dbReference type="EMBL" id="JACJHX010000008">
    <property type="protein sequence ID" value="MBA9027441.1"/>
    <property type="molecule type" value="Genomic_DNA"/>
</dbReference>
<reference evidence="1 2" key="1">
    <citation type="submission" date="2020-08" db="EMBL/GenBank/DDBJ databases">
        <title>Genomic Encyclopedia of Type Strains, Phase IV (KMG-IV): sequencing the most valuable type-strain genomes for metagenomic binning, comparative biology and taxonomic classification.</title>
        <authorList>
            <person name="Goeker M."/>
        </authorList>
    </citation>
    <scope>NUCLEOTIDE SEQUENCE [LARGE SCALE GENOMIC DNA]</scope>
    <source>
        <strain evidence="1 2">DSM 105481</strain>
    </source>
</reference>
<evidence type="ECO:0000313" key="1">
    <source>
        <dbReference type="EMBL" id="MBA9027441.1"/>
    </source>
</evidence>
<proteinExistence type="predicted"/>
<dbReference type="Proteomes" id="UP000626697">
    <property type="component" value="Unassembled WGS sequence"/>
</dbReference>
<dbReference type="RefSeq" id="WP_182502919.1">
    <property type="nucleotide sequence ID" value="NZ_JACJHX010000008.1"/>
</dbReference>
<comment type="caution">
    <text evidence="1">The sequence shown here is derived from an EMBL/GenBank/DDBJ whole genome shotgun (WGS) entry which is preliminary data.</text>
</comment>
<gene>
    <name evidence="1" type="ORF">HNP81_002731</name>
</gene>
<evidence type="ECO:0000313" key="2">
    <source>
        <dbReference type="Proteomes" id="UP000626697"/>
    </source>
</evidence>
<sequence>MSLATYLGCNFKVEITDEVTDDLIEISYIFSEEKDRRNVQKKHFTTQNVYEIELPNPIYWISHYQKKNSPHNYKKSQIDFITLCDLLKQYLKPGEYCEIYPCWLGEELEPNEGECTIRLDDYNIDEIEIYEKCLVRIEK</sequence>
<accession>A0ABR6CRS9</accession>